<reference evidence="2" key="1">
    <citation type="journal article" date="2019" name="Int. J. Syst. Evol. Microbiol.">
        <title>The Global Catalogue of Microorganisms (GCM) 10K type strain sequencing project: providing services to taxonomists for standard genome sequencing and annotation.</title>
        <authorList>
            <consortium name="The Broad Institute Genomics Platform"/>
            <consortium name="The Broad Institute Genome Sequencing Center for Infectious Disease"/>
            <person name="Wu L."/>
            <person name="Ma J."/>
        </authorList>
    </citation>
    <scope>NUCLEOTIDE SEQUENCE [LARGE SCALE GENOMIC DNA]</scope>
    <source>
        <strain evidence="2">CGMCC 1.12286</strain>
    </source>
</reference>
<organism evidence="1 2">
    <name type="scientific">Alicyclobacillus fodiniaquatilis</name>
    <dbReference type="NCBI Taxonomy" id="1661150"/>
    <lineage>
        <taxon>Bacteria</taxon>
        <taxon>Bacillati</taxon>
        <taxon>Bacillota</taxon>
        <taxon>Bacilli</taxon>
        <taxon>Bacillales</taxon>
        <taxon>Alicyclobacillaceae</taxon>
        <taxon>Alicyclobacillus</taxon>
    </lineage>
</organism>
<keyword evidence="2" id="KW-1185">Reference proteome</keyword>
<accession>A0ABW4JM66</accession>
<name>A0ABW4JM66_9BACL</name>
<evidence type="ECO:0000313" key="1">
    <source>
        <dbReference type="EMBL" id="MFD1676595.1"/>
    </source>
</evidence>
<sequence length="73" mass="8743">MEQTLDFSEIYWVIVGGESGPRSRPIAPCWPREIRDLCISHHIRFFFKQWGGVQKHRTGRLLDRRTWDEFPSI</sequence>
<dbReference type="EMBL" id="JBHUCX010000073">
    <property type="protein sequence ID" value="MFD1676595.1"/>
    <property type="molecule type" value="Genomic_DNA"/>
</dbReference>
<evidence type="ECO:0000313" key="2">
    <source>
        <dbReference type="Proteomes" id="UP001597079"/>
    </source>
</evidence>
<dbReference type="Pfam" id="PF07505">
    <property type="entry name" value="DUF5131"/>
    <property type="match status" value="1"/>
</dbReference>
<dbReference type="InterPro" id="IPR011101">
    <property type="entry name" value="DUF5131"/>
</dbReference>
<gene>
    <name evidence="1" type="ORF">ACFSB2_18035</name>
</gene>
<proteinExistence type="predicted"/>
<comment type="caution">
    <text evidence="1">The sequence shown here is derived from an EMBL/GenBank/DDBJ whole genome shotgun (WGS) entry which is preliminary data.</text>
</comment>
<protein>
    <submittedName>
        <fullName evidence="1">DUF5131 family protein</fullName>
    </submittedName>
</protein>
<dbReference type="RefSeq" id="WP_377944501.1">
    <property type="nucleotide sequence ID" value="NZ_JBHUCX010000073.1"/>
</dbReference>
<dbReference type="Proteomes" id="UP001597079">
    <property type="component" value="Unassembled WGS sequence"/>
</dbReference>